<dbReference type="InterPro" id="IPR050377">
    <property type="entry name" value="Radical_SAM_PqqE_MftC-like"/>
</dbReference>
<dbReference type="InterPro" id="IPR023885">
    <property type="entry name" value="4Fe4S-binding_SPASM_dom"/>
</dbReference>
<protein>
    <submittedName>
        <fullName evidence="7">Radical SAM protein</fullName>
    </submittedName>
</protein>
<dbReference type="Proteomes" id="UP000270673">
    <property type="component" value="Chromosome"/>
</dbReference>
<dbReference type="InterPro" id="IPR058240">
    <property type="entry name" value="rSAM_sf"/>
</dbReference>
<dbReference type="KEGG" id="buy:D8S85_17540"/>
<dbReference type="PANTHER" id="PTHR11228:SF7">
    <property type="entry name" value="PQQA PEPTIDE CYCLASE"/>
    <property type="match status" value="1"/>
</dbReference>
<dbReference type="GO" id="GO:0003824">
    <property type="term" value="F:catalytic activity"/>
    <property type="evidence" value="ECO:0007669"/>
    <property type="project" value="InterPro"/>
</dbReference>
<keyword evidence="5" id="KW-0411">Iron-sulfur</keyword>
<keyword evidence="3" id="KW-0479">Metal-binding</keyword>
<dbReference type="PANTHER" id="PTHR11228">
    <property type="entry name" value="RADICAL SAM DOMAIN PROTEIN"/>
    <property type="match status" value="1"/>
</dbReference>
<keyword evidence="8" id="KW-1185">Reference proteome</keyword>
<evidence type="ECO:0000256" key="1">
    <source>
        <dbReference type="ARBA" id="ARBA00001966"/>
    </source>
</evidence>
<evidence type="ECO:0000256" key="4">
    <source>
        <dbReference type="ARBA" id="ARBA00023004"/>
    </source>
</evidence>
<dbReference type="SFLD" id="SFLDS00029">
    <property type="entry name" value="Radical_SAM"/>
    <property type="match status" value="1"/>
</dbReference>
<evidence type="ECO:0000256" key="3">
    <source>
        <dbReference type="ARBA" id="ARBA00022723"/>
    </source>
</evidence>
<dbReference type="Pfam" id="PF04055">
    <property type="entry name" value="Radical_SAM"/>
    <property type="match status" value="1"/>
</dbReference>
<name>A0A3Q9IQB2_9BACT</name>
<dbReference type="SUPFAM" id="SSF102114">
    <property type="entry name" value="Radical SAM enzymes"/>
    <property type="match status" value="1"/>
</dbReference>
<dbReference type="InterPro" id="IPR007197">
    <property type="entry name" value="rSAM"/>
</dbReference>
<proteinExistence type="predicted"/>
<gene>
    <name evidence="7" type="ORF">D8S85_17540</name>
</gene>
<evidence type="ECO:0000256" key="2">
    <source>
        <dbReference type="ARBA" id="ARBA00022691"/>
    </source>
</evidence>
<evidence type="ECO:0000313" key="8">
    <source>
        <dbReference type="Proteomes" id="UP000270673"/>
    </source>
</evidence>
<dbReference type="RefSeq" id="WP_106481573.1">
    <property type="nucleotide sequence ID" value="NZ_CP032819.1"/>
</dbReference>
<evidence type="ECO:0000256" key="5">
    <source>
        <dbReference type="ARBA" id="ARBA00023014"/>
    </source>
</evidence>
<keyword evidence="2" id="KW-0949">S-adenosyl-L-methionine</keyword>
<organism evidence="7 8">
    <name type="scientific">Butyricimonas faecalis</name>
    <dbReference type="NCBI Taxonomy" id="2093856"/>
    <lineage>
        <taxon>Bacteria</taxon>
        <taxon>Pseudomonadati</taxon>
        <taxon>Bacteroidota</taxon>
        <taxon>Bacteroidia</taxon>
        <taxon>Bacteroidales</taxon>
        <taxon>Odoribacteraceae</taxon>
        <taxon>Butyricimonas</taxon>
    </lineage>
</organism>
<dbReference type="SFLD" id="SFLDG01386">
    <property type="entry name" value="main_SPASM_domain-containing"/>
    <property type="match status" value="1"/>
</dbReference>
<dbReference type="GO" id="GO:0051536">
    <property type="term" value="F:iron-sulfur cluster binding"/>
    <property type="evidence" value="ECO:0007669"/>
    <property type="project" value="UniProtKB-KW"/>
</dbReference>
<dbReference type="CDD" id="cd01335">
    <property type="entry name" value="Radical_SAM"/>
    <property type="match status" value="1"/>
</dbReference>
<keyword evidence="4" id="KW-0408">Iron</keyword>
<dbReference type="PROSITE" id="PS51918">
    <property type="entry name" value="RADICAL_SAM"/>
    <property type="match status" value="1"/>
</dbReference>
<dbReference type="GO" id="GO:0046872">
    <property type="term" value="F:metal ion binding"/>
    <property type="evidence" value="ECO:0007669"/>
    <property type="project" value="UniProtKB-KW"/>
</dbReference>
<comment type="cofactor">
    <cofactor evidence="1">
        <name>[4Fe-4S] cluster</name>
        <dbReference type="ChEBI" id="CHEBI:49883"/>
    </cofactor>
</comment>
<dbReference type="OrthoDB" id="9810775at2"/>
<dbReference type="Pfam" id="PF13186">
    <property type="entry name" value="SPASM"/>
    <property type="match status" value="1"/>
</dbReference>
<accession>A0A3Q9IQB2</accession>
<dbReference type="SFLD" id="SFLDG01067">
    <property type="entry name" value="SPASM/twitch_domain_containing"/>
    <property type="match status" value="1"/>
</dbReference>
<dbReference type="Gene3D" id="3.20.20.70">
    <property type="entry name" value="Aldolase class I"/>
    <property type="match status" value="1"/>
</dbReference>
<reference evidence="7 8" key="1">
    <citation type="submission" date="2018-10" db="EMBL/GenBank/DDBJ databases">
        <title>Butyricimonas faecalis sp. nov., isolated from human faeces and emended description of the genus Butyricimonas.</title>
        <authorList>
            <person name="Le Roy T."/>
            <person name="Van der Smissen P."/>
            <person name="Paquot A."/>
            <person name="Delzenne N."/>
            <person name="Muccioli G."/>
            <person name="Collet J.-F."/>
            <person name="Cani P.D."/>
        </authorList>
    </citation>
    <scope>NUCLEOTIDE SEQUENCE [LARGE SCALE GENOMIC DNA]</scope>
    <source>
        <strain evidence="7 8">H184</strain>
    </source>
</reference>
<evidence type="ECO:0000313" key="7">
    <source>
        <dbReference type="EMBL" id="AZS31179.1"/>
    </source>
</evidence>
<feature type="domain" description="Radical SAM core" evidence="6">
    <location>
        <begin position="137"/>
        <end position="368"/>
    </location>
</feature>
<dbReference type="InterPro" id="IPR013785">
    <property type="entry name" value="Aldolase_TIM"/>
</dbReference>
<dbReference type="AlphaFoldDB" id="A0A3Q9IQB2"/>
<sequence length="519" mass="58506">MNVQQIYRPLWVSGRYSPEKSVAIAYNLIRGESFFFKSHSAHVIGSILALKRNECIDIEKLALETGIHVSSIHEFAETLHEVGLISFSVLSEEEVRILQVKQGEYVKGQTRWTQQGEKETLVYETTSAEQAYSEALNDGKHVTSVMFELTYNCSAKCIHCFNDGAARESDETSKRNRKELTLNDYKRIIDELYSLGLYRVCLTGGDPFSKPEVWEILDYLYNKNIVFDIYTNGLSITHSVDRLRSLYPRLVGISIYSADEMVHDKITRVNGSLKRTLQTVKDIGRYGIPMAFKCVIFKTNVKSYQTVESLAKEHGAVLQYEVNLSNGVDGDTSVVNNLRLPPEVLEIVLLDKNISMYVGKELPNYGARDRDMEASPCLAASGTFNITPEGNLTPCCAFPASLGNLNEKTVEEILNTSQTLKRWQSLKVKDIDECGKHDKCAFCFLCIGNAYVEHGTPYKASSVNCFMAEVRYNLACKLKNGQDPLNGSSIHDKLGQIVINTPVSFKKEVGENYREKHWE</sequence>
<dbReference type="EMBL" id="CP032819">
    <property type="protein sequence ID" value="AZS31179.1"/>
    <property type="molecule type" value="Genomic_DNA"/>
</dbReference>
<evidence type="ECO:0000259" key="6">
    <source>
        <dbReference type="PROSITE" id="PS51918"/>
    </source>
</evidence>